<evidence type="ECO:0000313" key="2">
    <source>
        <dbReference type="Proteomes" id="UP000181997"/>
    </source>
</evidence>
<keyword evidence="2" id="KW-1185">Reference proteome</keyword>
<dbReference type="RefSeq" id="WP_058298693.1">
    <property type="nucleotide sequence ID" value="NZ_FMAU01000002.1"/>
</dbReference>
<gene>
    <name evidence="1" type="ORF">GA0061094_2609</name>
</gene>
<dbReference type="Proteomes" id="UP000181997">
    <property type="component" value="Unassembled WGS sequence"/>
</dbReference>
<dbReference type="AlphaFoldDB" id="A0A0V8HKI4"/>
<protein>
    <submittedName>
        <fullName evidence="1">Ribosome biogenesis GTPase</fullName>
    </submittedName>
</protein>
<reference evidence="2" key="1">
    <citation type="submission" date="2016-08" db="EMBL/GenBank/DDBJ databases">
        <authorList>
            <person name="Varghese N."/>
            <person name="Submissions Spin"/>
        </authorList>
    </citation>
    <scope>NUCLEOTIDE SEQUENCE [LARGE SCALE GENOMIC DNA]</scope>
    <source>
        <strain evidence="2">SGD-1123</strain>
    </source>
</reference>
<dbReference type="EMBL" id="FMAU01000002">
    <property type="protein sequence ID" value="SCC11741.1"/>
    <property type="molecule type" value="Genomic_DNA"/>
</dbReference>
<accession>A0A0V8HKI4</accession>
<dbReference type="OrthoDB" id="1908138at2"/>
<organism evidence="1 2">
    <name type="scientific">[Bacillus] enclensis</name>
    <dbReference type="NCBI Taxonomy" id="1402860"/>
    <lineage>
        <taxon>Bacteria</taxon>
        <taxon>Bacillati</taxon>
        <taxon>Bacillota</taxon>
        <taxon>Bacilli</taxon>
        <taxon>Bacillales</taxon>
        <taxon>Bacillaceae</taxon>
        <taxon>Rossellomorea</taxon>
    </lineage>
</organism>
<name>A0A0V8HKI4_9BACI</name>
<evidence type="ECO:0000313" key="1">
    <source>
        <dbReference type="EMBL" id="SCC11741.1"/>
    </source>
</evidence>
<proteinExistence type="predicted"/>
<dbReference type="Gene3D" id="1.10.40.50">
    <property type="entry name" value="Probable gtpase engc, domain 3"/>
    <property type="match status" value="1"/>
</dbReference>
<sequence length="101" mass="11830">MNFKKEEYDLACSEEFDLEGFEDIEELAARCKFSNCSHTAEPQCAVQKSIIDGLLSKDRFIAYYREKNEALHVAKEKNKTKAVDYMKQRKLFQEPIIKSKE</sequence>